<dbReference type="InterPro" id="IPR029021">
    <property type="entry name" value="Prot-tyrosine_phosphatase-like"/>
</dbReference>
<name>A0A918ZTC3_9ACTN</name>
<dbReference type="Proteomes" id="UP000641386">
    <property type="component" value="Unassembled WGS sequence"/>
</dbReference>
<protein>
    <recommendedName>
        <fullName evidence="3">Protein phosphatase</fullName>
    </recommendedName>
</protein>
<accession>A0A918ZTC3</accession>
<dbReference type="Gene3D" id="3.90.190.10">
    <property type="entry name" value="Protein tyrosine phosphatase superfamily"/>
    <property type="match status" value="1"/>
</dbReference>
<dbReference type="SUPFAM" id="SSF52799">
    <property type="entry name" value="(Phosphotyrosine protein) phosphatases II"/>
    <property type="match status" value="1"/>
</dbReference>
<dbReference type="AlphaFoldDB" id="A0A918ZTC3"/>
<reference evidence="1" key="2">
    <citation type="submission" date="2020-09" db="EMBL/GenBank/DDBJ databases">
        <authorList>
            <person name="Sun Q."/>
            <person name="Ohkuma M."/>
        </authorList>
    </citation>
    <scope>NUCLEOTIDE SEQUENCE</scope>
    <source>
        <strain evidence="1">JCM 3302</strain>
    </source>
</reference>
<reference evidence="1" key="1">
    <citation type="journal article" date="2014" name="Int. J. Syst. Evol. Microbiol.">
        <title>Complete genome sequence of Corynebacterium casei LMG S-19264T (=DSM 44701T), isolated from a smear-ripened cheese.</title>
        <authorList>
            <consortium name="US DOE Joint Genome Institute (JGI-PGF)"/>
            <person name="Walter F."/>
            <person name="Albersmeier A."/>
            <person name="Kalinowski J."/>
            <person name="Ruckert C."/>
        </authorList>
    </citation>
    <scope>NUCLEOTIDE SEQUENCE</scope>
    <source>
        <strain evidence="1">JCM 3302</strain>
    </source>
</reference>
<dbReference type="EMBL" id="BNBC01000007">
    <property type="protein sequence ID" value="GHE67618.1"/>
    <property type="molecule type" value="Genomic_DNA"/>
</dbReference>
<evidence type="ECO:0000313" key="2">
    <source>
        <dbReference type="Proteomes" id="UP000641386"/>
    </source>
</evidence>
<organism evidence="1 2">
    <name type="scientific">Streptomyces spiralis</name>
    <dbReference type="NCBI Taxonomy" id="66376"/>
    <lineage>
        <taxon>Bacteria</taxon>
        <taxon>Bacillati</taxon>
        <taxon>Actinomycetota</taxon>
        <taxon>Actinomycetes</taxon>
        <taxon>Kitasatosporales</taxon>
        <taxon>Streptomycetaceae</taxon>
        <taxon>Streptomyces</taxon>
    </lineage>
</organism>
<keyword evidence="2" id="KW-1185">Reference proteome</keyword>
<proteinExistence type="predicted"/>
<comment type="caution">
    <text evidence="1">The sequence shown here is derived from an EMBL/GenBank/DDBJ whole genome shotgun (WGS) entry which is preliminary data.</text>
</comment>
<evidence type="ECO:0000313" key="1">
    <source>
        <dbReference type="EMBL" id="GHE67618.1"/>
    </source>
</evidence>
<sequence>MIRLRAARGPGTNGRMTSGEVRWEEGQPGVLRLPSGRLVRGRGLRRPLDPGAPSPTYGVYLLGKRPPEVLWESHWLRWPDFRLPADRTAARAAFVEAWERSAAERVEFACAGGRGRTGTALACLAVLDGVPPDDAVAYVRGHYDRHAVETPWQKRYVRNFAPLGAVSR</sequence>
<gene>
    <name evidence="1" type="ORF">GCM10014715_21680</name>
</gene>
<evidence type="ECO:0008006" key="3">
    <source>
        <dbReference type="Google" id="ProtNLM"/>
    </source>
</evidence>